<name>A0AAN7L4D7_9MYRT</name>
<evidence type="ECO:0000256" key="1">
    <source>
        <dbReference type="SAM" id="MobiDB-lite"/>
    </source>
</evidence>
<dbReference type="AlphaFoldDB" id="A0AAN7L4D7"/>
<keyword evidence="3" id="KW-1185">Reference proteome</keyword>
<feature type="region of interest" description="Disordered" evidence="1">
    <location>
        <begin position="39"/>
        <end position="66"/>
    </location>
</feature>
<comment type="caution">
    <text evidence="2">The sequence shown here is derived from an EMBL/GenBank/DDBJ whole genome shotgun (WGS) entry which is preliminary data.</text>
</comment>
<dbReference type="EMBL" id="JAXIOK010000002">
    <property type="protein sequence ID" value="KAK4777609.1"/>
    <property type="molecule type" value="Genomic_DNA"/>
</dbReference>
<dbReference type="Proteomes" id="UP001345219">
    <property type="component" value="Chromosome 14"/>
</dbReference>
<accession>A0AAN7L4D7</accession>
<sequence>MKNCAWVPHFRRTAGSAFEFSRHLVGTLVSFLISVTSDRTPALSPRPDESSGATSISPLAGPLLNF</sequence>
<protein>
    <submittedName>
        <fullName evidence="2">Uncharacterized protein</fullName>
    </submittedName>
</protein>
<evidence type="ECO:0000313" key="3">
    <source>
        <dbReference type="Proteomes" id="UP001345219"/>
    </source>
</evidence>
<proteinExistence type="predicted"/>
<evidence type="ECO:0000313" key="2">
    <source>
        <dbReference type="EMBL" id="KAK4777609.1"/>
    </source>
</evidence>
<organism evidence="2 3">
    <name type="scientific">Trapa incisa</name>
    <dbReference type="NCBI Taxonomy" id="236973"/>
    <lineage>
        <taxon>Eukaryota</taxon>
        <taxon>Viridiplantae</taxon>
        <taxon>Streptophyta</taxon>
        <taxon>Embryophyta</taxon>
        <taxon>Tracheophyta</taxon>
        <taxon>Spermatophyta</taxon>
        <taxon>Magnoliopsida</taxon>
        <taxon>eudicotyledons</taxon>
        <taxon>Gunneridae</taxon>
        <taxon>Pentapetalae</taxon>
        <taxon>rosids</taxon>
        <taxon>malvids</taxon>
        <taxon>Myrtales</taxon>
        <taxon>Lythraceae</taxon>
        <taxon>Trapa</taxon>
    </lineage>
</organism>
<gene>
    <name evidence="2" type="ORF">SAY87_017796</name>
</gene>
<reference evidence="2 3" key="1">
    <citation type="journal article" date="2023" name="Hortic Res">
        <title>Pangenome of water caltrop reveals structural variations and asymmetric subgenome divergence after allopolyploidization.</title>
        <authorList>
            <person name="Zhang X."/>
            <person name="Chen Y."/>
            <person name="Wang L."/>
            <person name="Yuan Y."/>
            <person name="Fang M."/>
            <person name="Shi L."/>
            <person name="Lu R."/>
            <person name="Comes H.P."/>
            <person name="Ma Y."/>
            <person name="Chen Y."/>
            <person name="Huang G."/>
            <person name="Zhou Y."/>
            <person name="Zheng Z."/>
            <person name="Qiu Y."/>
        </authorList>
    </citation>
    <scope>NUCLEOTIDE SEQUENCE [LARGE SCALE GENOMIC DNA]</scope>
    <source>
        <tissue evidence="2">Roots</tissue>
    </source>
</reference>